<reference evidence="6 7" key="1">
    <citation type="submission" date="2019-07" db="EMBL/GenBank/DDBJ databases">
        <title>Qingshengfaniella alkalisoli gen. nov., sp. nov., isolated from saline soil.</title>
        <authorList>
            <person name="Xu L."/>
            <person name="Huang X.-X."/>
            <person name="Sun J.-Q."/>
        </authorList>
    </citation>
    <scope>NUCLEOTIDE SEQUENCE [LARGE SCALE GENOMIC DNA]</scope>
    <source>
        <strain evidence="6 7">DSM 27279</strain>
    </source>
</reference>
<dbReference type="Gene3D" id="1.10.10.10">
    <property type="entry name" value="Winged helix-like DNA-binding domain superfamily/Winged helix DNA-binding domain"/>
    <property type="match status" value="1"/>
</dbReference>
<evidence type="ECO:0000256" key="4">
    <source>
        <dbReference type="SAM" id="MobiDB-lite"/>
    </source>
</evidence>
<dbReference type="GO" id="GO:0003700">
    <property type="term" value="F:DNA-binding transcription factor activity"/>
    <property type="evidence" value="ECO:0007669"/>
    <property type="project" value="InterPro"/>
</dbReference>
<accession>A0A556B0C3</accession>
<dbReference type="Pfam" id="PF00392">
    <property type="entry name" value="GntR"/>
    <property type="match status" value="1"/>
</dbReference>
<evidence type="ECO:0000256" key="1">
    <source>
        <dbReference type="ARBA" id="ARBA00023015"/>
    </source>
</evidence>
<dbReference type="PRINTS" id="PR00035">
    <property type="entry name" value="HTHGNTR"/>
</dbReference>
<dbReference type="SUPFAM" id="SSF48008">
    <property type="entry name" value="GntR ligand-binding domain-like"/>
    <property type="match status" value="1"/>
</dbReference>
<name>A0A556B0C3_9BURK</name>
<dbReference type="PANTHER" id="PTHR43537">
    <property type="entry name" value="TRANSCRIPTIONAL REGULATOR, GNTR FAMILY"/>
    <property type="match status" value="1"/>
</dbReference>
<dbReference type="PROSITE" id="PS50949">
    <property type="entry name" value="HTH_GNTR"/>
    <property type="match status" value="1"/>
</dbReference>
<dbReference type="InterPro" id="IPR036390">
    <property type="entry name" value="WH_DNA-bd_sf"/>
</dbReference>
<dbReference type="Gene3D" id="1.20.120.530">
    <property type="entry name" value="GntR ligand-binding domain-like"/>
    <property type="match status" value="1"/>
</dbReference>
<dbReference type="PANTHER" id="PTHR43537:SF5">
    <property type="entry name" value="UXU OPERON TRANSCRIPTIONAL REGULATOR"/>
    <property type="match status" value="1"/>
</dbReference>
<proteinExistence type="predicted"/>
<evidence type="ECO:0000259" key="5">
    <source>
        <dbReference type="PROSITE" id="PS50949"/>
    </source>
</evidence>
<gene>
    <name evidence="6" type="ORF">FOZ76_02510</name>
</gene>
<evidence type="ECO:0000313" key="6">
    <source>
        <dbReference type="EMBL" id="TSH98641.1"/>
    </source>
</evidence>
<comment type="caution">
    <text evidence="6">The sequence shown here is derived from an EMBL/GenBank/DDBJ whole genome shotgun (WGS) entry which is preliminary data.</text>
</comment>
<feature type="region of interest" description="Disordered" evidence="4">
    <location>
        <begin position="247"/>
        <end position="276"/>
    </location>
</feature>
<dbReference type="InterPro" id="IPR008920">
    <property type="entry name" value="TF_FadR/GntR_C"/>
</dbReference>
<dbReference type="SUPFAM" id="SSF46785">
    <property type="entry name" value="Winged helix' DNA-binding domain"/>
    <property type="match status" value="1"/>
</dbReference>
<dbReference type="Pfam" id="PF07729">
    <property type="entry name" value="FCD"/>
    <property type="match status" value="1"/>
</dbReference>
<keyword evidence="1" id="KW-0805">Transcription regulation</keyword>
<dbReference type="CDD" id="cd07377">
    <property type="entry name" value="WHTH_GntR"/>
    <property type="match status" value="1"/>
</dbReference>
<dbReference type="Proteomes" id="UP000318405">
    <property type="component" value="Unassembled WGS sequence"/>
</dbReference>
<keyword evidence="2" id="KW-0238">DNA-binding</keyword>
<dbReference type="InterPro" id="IPR000524">
    <property type="entry name" value="Tscrpt_reg_HTH_GntR"/>
</dbReference>
<keyword evidence="7" id="KW-1185">Reference proteome</keyword>
<dbReference type="EMBL" id="VLTJ01000004">
    <property type="protein sequence ID" value="TSH98641.1"/>
    <property type="molecule type" value="Genomic_DNA"/>
</dbReference>
<organism evidence="6 7">
    <name type="scientific">Verticiella sediminum</name>
    <dbReference type="NCBI Taxonomy" id="1247510"/>
    <lineage>
        <taxon>Bacteria</taxon>
        <taxon>Pseudomonadati</taxon>
        <taxon>Pseudomonadota</taxon>
        <taxon>Betaproteobacteria</taxon>
        <taxon>Burkholderiales</taxon>
        <taxon>Alcaligenaceae</taxon>
        <taxon>Verticiella</taxon>
    </lineage>
</organism>
<dbReference type="InterPro" id="IPR011711">
    <property type="entry name" value="GntR_C"/>
</dbReference>
<evidence type="ECO:0000256" key="3">
    <source>
        <dbReference type="ARBA" id="ARBA00023163"/>
    </source>
</evidence>
<dbReference type="SMART" id="SM00895">
    <property type="entry name" value="FCD"/>
    <property type="match status" value="1"/>
</dbReference>
<sequence>MTRSSRNSDLEFQPVVGPRPADEIIAQVREHLQQGRLKVGSRLPSERELSSQFQVSRNSVRQALRSLANMGLLDIRLGANGGPVVRGGGAEAVLSGLSDLYALGTIRPEHLTQVRVLLGVEVVRLACSAFDDSELAVLRNNVQEASQAADAGDLARRTSLNLDFYRILARMTRNPILELLTDAVLVLTERFVEQTGRTSNRSVMPMRRKMLQLLEQRDADAAADVMRQHLMQLQRIYLKAAPAGNAGQASAAQASAPSRPRSAKTPAAARNAAAVD</sequence>
<evidence type="ECO:0000313" key="7">
    <source>
        <dbReference type="Proteomes" id="UP000318405"/>
    </source>
</evidence>
<evidence type="ECO:0000256" key="2">
    <source>
        <dbReference type="ARBA" id="ARBA00023125"/>
    </source>
</evidence>
<keyword evidence="3" id="KW-0804">Transcription</keyword>
<dbReference type="SMART" id="SM00345">
    <property type="entry name" value="HTH_GNTR"/>
    <property type="match status" value="1"/>
</dbReference>
<protein>
    <submittedName>
        <fullName evidence="6">FadR family transcriptional regulator</fullName>
    </submittedName>
</protein>
<dbReference type="InterPro" id="IPR036388">
    <property type="entry name" value="WH-like_DNA-bd_sf"/>
</dbReference>
<dbReference type="AlphaFoldDB" id="A0A556B0C3"/>
<dbReference type="RefSeq" id="WP_143946548.1">
    <property type="nucleotide sequence ID" value="NZ_BAABMB010000001.1"/>
</dbReference>
<feature type="domain" description="HTH gntR-type" evidence="5">
    <location>
        <begin position="18"/>
        <end position="87"/>
    </location>
</feature>
<dbReference type="OrthoDB" id="5296437at2"/>
<dbReference type="GO" id="GO:0003677">
    <property type="term" value="F:DNA binding"/>
    <property type="evidence" value="ECO:0007669"/>
    <property type="project" value="UniProtKB-KW"/>
</dbReference>